<evidence type="ECO:0000313" key="1">
    <source>
        <dbReference type="EMBL" id="CAK5268175.1"/>
    </source>
</evidence>
<dbReference type="Proteomes" id="UP001295794">
    <property type="component" value="Unassembled WGS sequence"/>
</dbReference>
<organism evidence="1 2">
    <name type="scientific">Mycena citricolor</name>
    <dbReference type="NCBI Taxonomy" id="2018698"/>
    <lineage>
        <taxon>Eukaryota</taxon>
        <taxon>Fungi</taxon>
        <taxon>Dikarya</taxon>
        <taxon>Basidiomycota</taxon>
        <taxon>Agaricomycotina</taxon>
        <taxon>Agaricomycetes</taxon>
        <taxon>Agaricomycetidae</taxon>
        <taxon>Agaricales</taxon>
        <taxon>Marasmiineae</taxon>
        <taxon>Mycenaceae</taxon>
        <taxon>Mycena</taxon>
    </lineage>
</organism>
<proteinExistence type="predicted"/>
<evidence type="ECO:0000313" key="2">
    <source>
        <dbReference type="Proteomes" id="UP001295794"/>
    </source>
</evidence>
<sequence length="418" mass="45582">VHVALRFGTSTAPPAMVARIHACDLPRTLFISTTRQLSCKLCISLHSELPRRYNDYPTMHAGYSPYGISAMTSDEKLLASHEGHHGRYNDRLEVIRDSSPTLHSSQTLSLYSSWSPSWTPSPSGSSNVSLRQLTPSPNAFPSPRLDNGMAPAEYGQHLDVPRPNHLLGHASPRALKHPTRIDSPPINGLTDNLRIHLSLGADSSEDTYLRHDPDMVHIQSVASDVNIYQPLPQYPNPLAAQALDGALSELDGMNVPYASNHSDHGSDFQSHPELSIEHPPSSFLPVGFTGTQQAIKLYCSYSGLGTTATPPRPSAAAPASFIASTHPGRSSFVKAIVGSAAHIKAAWKRRKVAARFECPTVLPLLQTYICYRKQPQAPFEKMRGPGSQHDPKCLNCPNVLLLISVYALSYRNVLSLGL</sequence>
<gene>
    <name evidence="1" type="ORF">MYCIT1_LOCUS11266</name>
</gene>
<dbReference type="EMBL" id="CAVNYO010000138">
    <property type="protein sequence ID" value="CAK5268175.1"/>
    <property type="molecule type" value="Genomic_DNA"/>
</dbReference>
<dbReference type="AlphaFoldDB" id="A0AAD2H4Z6"/>
<comment type="caution">
    <text evidence="1">The sequence shown here is derived from an EMBL/GenBank/DDBJ whole genome shotgun (WGS) entry which is preliminary data.</text>
</comment>
<reference evidence="1" key="1">
    <citation type="submission" date="2023-11" db="EMBL/GenBank/DDBJ databases">
        <authorList>
            <person name="De Vega J J."/>
            <person name="De Vega J J."/>
        </authorList>
    </citation>
    <scope>NUCLEOTIDE SEQUENCE</scope>
</reference>
<protein>
    <submittedName>
        <fullName evidence="1">Uncharacterized protein</fullName>
    </submittedName>
</protein>
<feature type="non-terminal residue" evidence="1">
    <location>
        <position position="1"/>
    </location>
</feature>
<keyword evidence="2" id="KW-1185">Reference proteome</keyword>
<accession>A0AAD2H4Z6</accession>
<name>A0AAD2H4Z6_9AGAR</name>